<dbReference type="EMBL" id="AQQO01000049">
    <property type="protein sequence ID" value="EON88800.1"/>
    <property type="molecule type" value="Genomic_DNA"/>
</dbReference>
<dbReference type="Proteomes" id="UP000014012">
    <property type="component" value="Unassembled WGS sequence"/>
</dbReference>
<dbReference type="AlphaFoldDB" id="R8AR28"/>
<gene>
    <name evidence="3" type="ORF">PLESHI_08474</name>
</gene>
<feature type="chain" id="PRO_5004462188" description="Peptidase C-terminal archaeal/bacterial domain-containing protein" evidence="1">
    <location>
        <begin position="23"/>
        <end position="133"/>
    </location>
</feature>
<reference evidence="3 4" key="1">
    <citation type="journal article" date="2013" name="Genome Announc.">
        <title>Genome Sequence of Plesiomonas shigelloides Strain 302-73 (Serotype O1).</title>
        <authorList>
            <person name="Pique N."/>
            <person name="Aquilini E."/>
            <person name="Alioto T."/>
            <person name="Minana-Galbis D."/>
            <person name="Tomas J.M."/>
        </authorList>
    </citation>
    <scope>NUCLEOTIDE SEQUENCE [LARGE SCALE GENOMIC DNA]</scope>
    <source>
        <strain evidence="3 4">302-73</strain>
    </source>
</reference>
<evidence type="ECO:0000259" key="2">
    <source>
        <dbReference type="Pfam" id="PF04151"/>
    </source>
</evidence>
<dbReference type="PATRIC" id="fig|1315976.3.peg.1668"/>
<comment type="caution">
    <text evidence="3">The sequence shown here is derived from an EMBL/GenBank/DDBJ whole genome shotgun (WGS) entry which is preliminary data.</text>
</comment>
<keyword evidence="4" id="KW-1185">Reference proteome</keyword>
<feature type="domain" description="Peptidase C-terminal archaeal/bacterial" evidence="2">
    <location>
        <begin position="48"/>
        <end position="111"/>
    </location>
</feature>
<name>R8AR28_PLESH</name>
<dbReference type="Gene3D" id="2.60.120.380">
    <property type="match status" value="1"/>
</dbReference>
<proteinExistence type="predicted"/>
<evidence type="ECO:0000313" key="4">
    <source>
        <dbReference type="Proteomes" id="UP000014012"/>
    </source>
</evidence>
<dbReference type="InterPro" id="IPR007280">
    <property type="entry name" value="Peptidase_C_arc/bac"/>
</dbReference>
<accession>R8AR28</accession>
<evidence type="ECO:0000256" key="1">
    <source>
        <dbReference type="SAM" id="SignalP"/>
    </source>
</evidence>
<dbReference type="OrthoDB" id="8682638at2"/>
<dbReference type="RefSeq" id="WP_010863317.1">
    <property type="nucleotide sequence ID" value="NZ_KB944508.1"/>
</dbReference>
<organism evidence="3 4">
    <name type="scientific">Plesiomonas shigelloides 302-73</name>
    <dbReference type="NCBI Taxonomy" id="1315976"/>
    <lineage>
        <taxon>Bacteria</taxon>
        <taxon>Pseudomonadati</taxon>
        <taxon>Pseudomonadota</taxon>
        <taxon>Gammaproteobacteria</taxon>
        <taxon>Enterobacterales</taxon>
        <taxon>Enterobacteriaceae</taxon>
        <taxon>Plesiomonas</taxon>
    </lineage>
</organism>
<protein>
    <recommendedName>
        <fullName evidence="2">Peptidase C-terminal archaeal/bacterial domain-containing protein</fullName>
    </recommendedName>
</protein>
<evidence type="ECO:0000313" key="3">
    <source>
        <dbReference type="EMBL" id="EON88800.1"/>
    </source>
</evidence>
<sequence>MILKTMLKVTLLFACVTTTAFAAGIRTDVQFAKGHDSAQYTGHIKGYDYDSYFFRAKKGQLVHIAMANETHDLVLFGPGIDDSVSLGKYSPDLDDNGQYTLPASGRYELRVLQSRAEARRNKTQNYTFQIQIK</sequence>
<keyword evidence="1" id="KW-0732">Signal</keyword>
<dbReference type="HOGENOM" id="CLU_129252_0_0_6"/>
<dbReference type="Pfam" id="PF04151">
    <property type="entry name" value="PPC"/>
    <property type="match status" value="1"/>
</dbReference>
<feature type="signal peptide" evidence="1">
    <location>
        <begin position="1"/>
        <end position="22"/>
    </location>
</feature>